<dbReference type="AlphaFoldDB" id="A0AAV8QQJ8"/>
<organism evidence="1 2">
    <name type="scientific">Ensete ventricosum</name>
    <name type="common">Abyssinian banana</name>
    <name type="synonym">Musa ensete</name>
    <dbReference type="NCBI Taxonomy" id="4639"/>
    <lineage>
        <taxon>Eukaryota</taxon>
        <taxon>Viridiplantae</taxon>
        <taxon>Streptophyta</taxon>
        <taxon>Embryophyta</taxon>
        <taxon>Tracheophyta</taxon>
        <taxon>Spermatophyta</taxon>
        <taxon>Magnoliopsida</taxon>
        <taxon>Liliopsida</taxon>
        <taxon>Zingiberales</taxon>
        <taxon>Musaceae</taxon>
        <taxon>Ensete</taxon>
    </lineage>
</organism>
<protein>
    <submittedName>
        <fullName evidence="1">Uncharacterized protein</fullName>
    </submittedName>
</protein>
<evidence type="ECO:0000313" key="2">
    <source>
        <dbReference type="Proteomes" id="UP001222027"/>
    </source>
</evidence>
<name>A0AAV8QQJ8_ENSVE</name>
<accession>A0AAV8QQJ8</accession>
<proteinExistence type="predicted"/>
<gene>
    <name evidence="1" type="ORF">OPV22_018464</name>
</gene>
<dbReference type="Proteomes" id="UP001222027">
    <property type="component" value="Unassembled WGS sequence"/>
</dbReference>
<dbReference type="EMBL" id="JAQQAF010000005">
    <property type="protein sequence ID" value="KAJ8485979.1"/>
    <property type="molecule type" value="Genomic_DNA"/>
</dbReference>
<sequence>MGGGGFNKPQRGSRKSIRGSRAGCCHGNLALTNWWPLHYVCMYSWHSGGGKVLVPTPRQAGLSPYTPRLNHGFLSCESSTAGSVSFVPRLEENEAVEVTGMPFGYIQEQCCSRNALACENGGMRTKAPGGEEVRKT</sequence>
<reference evidence="1 2" key="1">
    <citation type="submission" date="2022-12" db="EMBL/GenBank/DDBJ databases">
        <title>Chromosome-scale assembly of the Ensete ventricosum genome.</title>
        <authorList>
            <person name="Dussert Y."/>
            <person name="Stocks J."/>
            <person name="Wendawek A."/>
            <person name="Woldeyes F."/>
            <person name="Nichols R.A."/>
            <person name="Borrell J.S."/>
        </authorList>
    </citation>
    <scope>NUCLEOTIDE SEQUENCE [LARGE SCALE GENOMIC DNA]</scope>
    <source>
        <strain evidence="2">cv. Maze</strain>
        <tissue evidence="1">Seeds</tissue>
    </source>
</reference>
<evidence type="ECO:0000313" key="1">
    <source>
        <dbReference type="EMBL" id="KAJ8485979.1"/>
    </source>
</evidence>
<comment type="caution">
    <text evidence="1">The sequence shown here is derived from an EMBL/GenBank/DDBJ whole genome shotgun (WGS) entry which is preliminary data.</text>
</comment>
<keyword evidence="2" id="KW-1185">Reference proteome</keyword>